<keyword evidence="2" id="KW-0732">Signal</keyword>
<dbReference type="KEGG" id="hazt:108673891"/>
<protein>
    <submittedName>
        <fullName evidence="4">Uncharacterized protein LOC108673891</fullName>
    </submittedName>
</protein>
<feature type="compositionally biased region" description="Basic and acidic residues" evidence="1">
    <location>
        <begin position="93"/>
        <end position="105"/>
    </location>
</feature>
<dbReference type="GeneID" id="108673891"/>
<dbReference type="Proteomes" id="UP000694843">
    <property type="component" value="Unplaced"/>
</dbReference>
<evidence type="ECO:0000313" key="3">
    <source>
        <dbReference type="Proteomes" id="UP000694843"/>
    </source>
</evidence>
<dbReference type="RefSeq" id="XP_018017269.1">
    <property type="nucleotide sequence ID" value="XM_018161780.2"/>
</dbReference>
<evidence type="ECO:0000256" key="1">
    <source>
        <dbReference type="SAM" id="MobiDB-lite"/>
    </source>
</evidence>
<name>A0A8B7NU27_HYAAZ</name>
<feature type="signal peptide" evidence="2">
    <location>
        <begin position="1"/>
        <end position="19"/>
    </location>
</feature>
<evidence type="ECO:0000256" key="2">
    <source>
        <dbReference type="SAM" id="SignalP"/>
    </source>
</evidence>
<dbReference type="AlphaFoldDB" id="A0A8B7NU27"/>
<gene>
    <name evidence="4" type="primary">LOC108673891</name>
</gene>
<accession>A0A8B7NU27</accession>
<organism evidence="3 4">
    <name type="scientific">Hyalella azteca</name>
    <name type="common">Amphipod</name>
    <dbReference type="NCBI Taxonomy" id="294128"/>
    <lineage>
        <taxon>Eukaryota</taxon>
        <taxon>Metazoa</taxon>
        <taxon>Ecdysozoa</taxon>
        <taxon>Arthropoda</taxon>
        <taxon>Crustacea</taxon>
        <taxon>Multicrustacea</taxon>
        <taxon>Malacostraca</taxon>
        <taxon>Eumalacostraca</taxon>
        <taxon>Peracarida</taxon>
        <taxon>Amphipoda</taxon>
        <taxon>Senticaudata</taxon>
        <taxon>Talitrida</taxon>
        <taxon>Talitroidea</taxon>
        <taxon>Hyalellidae</taxon>
        <taxon>Hyalella</taxon>
    </lineage>
</organism>
<feature type="chain" id="PRO_5034512098" evidence="2">
    <location>
        <begin position="20"/>
        <end position="105"/>
    </location>
</feature>
<proteinExistence type="predicted"/>
<feature type="region of interest" description="Disordered" evidence="1">
    <location>
        <begin position="74"/>
        <end position="105"/>
    </location>
</feature>
<keyword evidence="3" id="KW-1185">Reference proteome</keyword>
<reference evidence="4" key="1">
    <citation type="submission" date="2025-08" db="UniProtKB">
        <authorList>
            <consortium name="RefSeq"/>
        </authorList>
    </citation>
    <scope>IDENTIFICATION</scope>
    <source>
        <tissue evidence="4">Whole organism</tissue>
    </source>
</reference>
<feature type="compositionally biased region" description="Low complexity" evidence="1">
    <location>
        <begin position="74"/>
        <end position="90"/>
    </location>
</feature>
<evidence type="ECO:0000313" key="4">
    <source>
        <dbReference type="RefSeq" id="XP_018017269.1"/>
    </source>
</evidence>
<sequence length="105" mass="11717">MNFFSIAVLLLALGAVVNADMFGSGGAFKKKFPGAKPMTLNQYMEIHKQNIGRPSPTRPNSNWMFDTPSVVANNRVVSNRNPPTTSSTRISRPRSEERDFSREDD</sequence>